<dbReference type="GO" id="GO:0003677">
    <property type="term" value="F:DNA binding"/>
    <property type="evidence" value="ECO:0007669"/>
    <property type="project" value="TreeGrafter"/>
</dbReference>
<dbReference type="EMBL" id="KN882089">
    <property type="protein sequence ID" value="KIY44587.1"/>
    <property type="molecule type" value="Genomic_DNA"/>
</dbReference>
<dbReference type="InterPro" id="IPR018608">
    <property type="entry name" value="Gti1/Pac2"/>
</dbReference>
<feature type="region of interest" description="Disordered" evidence="1">
    <location>
        <begin position="170"/>
        <end position="190"/>
    </location>
</feature>
<reference evidence="2 3" key="1">
    <citation type="journal article" date="2015" name="Fungal Genet. Biol.">
        <title>Evolution of novel wood decay mechanisms in Agaricales revealed by the genome sequences of Fistulina hepatica and Cylindrobasidium torrendii.</title>
        <authorList>
            <person name="Floudas D."/>
            <person name="Held B.W."/>
            <person name="Riley R."/>
            <person name="Nagy L.G."/>
            <person name="Koehler G."/>
            <person name="Ransdell A.S."/>
            <person name="Younus H."/>
            <person name="Chow J."/>
            <person name="Chiniquy J."/>
            <person name="Lipzen A."/>
            <person name="Tritt A."/>
            <person name="Sun H."/>
            <person name="Haridas S."/>
            <person name="LaButti K."/>
            <person name="Ohm R.A."/>
            <person name="Kues U."/>
            <person name="Blanchette R.A."/>
            <person name="Grigoriev I.V."/>
            <person name="Minto R.E."/>
            <person name="Hibbett D.S."/>
        </authorList>
    </citation>
    <scope>NUCLEOTIDE SEQUENCE [LARGE SCALE GENOMIC DNA]</scope>
    <source>
        <strain evidence="2 3">ATCC 64428</strain>
    </source>
</reference>
<dbReference type="PANTHER" id="PTHR28027:SF2">
    <property type="entry name" value="TRANSCRIPTIONAL REGULATOR MIT1"/>
    <property type="match status" value="1"/>
</dbReference>
<evidence type="ECO:0000256" key="1">
    <source>
        <dbReference type="SAM" id="MobiDB-lite"/>
    </source>
</evidence>
<dbReference type="Proteomes" id="UP000054144">
    <property type="component" value="Unassembled WGS sequence"/>
</dbReference>
<dbReference type="PANTHER" id="PTHR28027">
    <property type="entry name" value="TRANSCRIPTIONAL REGULATOR MIT1"/>
    <property type="match status" value="1"/>
</dbReference>
<accession>A0A0D7A0L0</accession>
<evidence type="ECO:0000313" key="3">
    <source>
        <dbReference type="Proteomes" id="UP000054144"/>
    </source>
</evidence>
<evidence type="ECO:0000313" key="2">
    <source>
        <dbReference type="EMBL" id="KIY44587.1"/>
    </source>
</evidence>
<keyword evidence="3" id="KW-1185">Reference proteome</keyword>
<proteinExistence type="predicted"/>
<dbReference type="OrthoDB" id="5572844at2759"/>
<dbReference type="AlphaFoldDB" id="A0A0D7A0L0"/>
<organism evidence="2 3">
    <name type="scientific">Fistulina hepatica ATCC 64428</name>
    <dbReference type="NCBI Taxonomy" id="1128425"/>
    <lineage>
        <taxon>Eukaryota</taxon>
        <taxon>Fungi</taxon>
        <taxon>Dikarya</taxon>
        <taxon>Basidiomycota</taxon>
        <taxon>Agaricomycotina</taxon>
        <taxon>Agaricomycetes</taxon>
        <taxon>Agaricomycetidae</taxon>
        <taxon>Agaricales</taxon>
        <taxon>Fistulinaceae</taxon>
        <taxon>Fistulina</taxon>
    </lineage>
</organism>
<dbReference type="Pfam" id="PF09729">
    <property type="entry name" value="Gti1_Pac2"/>
    <property type="match status" value="1"/>
</dbReference>
<protein>
    <recommendedName>
        <fullName evidence="4">Gti1/Pac2 family-domain-containing protein</fullName>
    </recommendedName>
</protein>
<evidence type="ECO:0008006" key="4">
    <source>
        <dbReference type="Google" id="ProtNLM"/>
    </source>
</evidence>
<gene>
    <name evidence="2" type="ORF">FISHEDRAFT_67466</name>
</gene>
<name>A0A0D7A0L0_9AGAR</name>
<sequence>MQGPTISGLRVRTPLDAQIIFHAVNLNILPMVNRRLDTEERRCIAPGSVYVWEERHPNVDSTGLGIERWTDSIRWGPSRVRDEFLFYHEKDMDQYDADVMTETPQTPTRFPSLIKQTYSVFVDTSRGRRKWHLIAYFTHDSVERLRTVDDIPDLARLTIPVGWYKSARSAKGRARETSNADRPASSRYSPTSVQVLAPLAYLRNMAPPRRDPMDEKALRSFAVTY</sequence>